<dbReference type="GO" id="GO:0008526">
    <property type="term" value="F:phosphatidylinositol transfer activity"/>
    <property type="evidence" value="ECO:0007669"/>
    <property type="project" value="TreeGrafter"/>
</dbReference>
<dbReference type="OrthoDB" id="49106at2759"/>
<dbReference type="CDD" id="cd00170">
    <property type="entry name" value="SEC14"/>
    <property type="match status" value="1"/>
</dbReference>
<dbReference type="SMART" id="SM00516">
    <property type="entry name" value="SEC14"/>
    <property type="match status" value="1"/>
</dbReference>
<evidence type="ECO:0000313" key="4">
    <source>
        <dbReference type="Proteomes" id="UP000095751"/>
    </source>
</evidence>
<organism evidence="3 4">
    <name type="scientific">Fragilariopsis cylindrus CCMP1102</name>
    <dbReference type="NCBI Taxonomy" id="635003"/>
    <lineage>
        <taxon>Eukaryota</taxon>
        <taxon>Sar</taxon>
        <taxon>Stramenopiles</taxon>
        <taxon>Ochrophyta</taxon>
        <taxon>Bacillariophyta</taxon>
        <taxon>Bacillariophyceae</taxon>
        <taxon>Bacillariophycidae</taxon>
        <taxon>Bacillariales</taxon>
        <taxon>Bacillariaceae</taxon>
        <taxon>Fragilariopsis</taxon>
    </lineage>
</organism>
<name>A0A1E7F3I1_9STRA</name>
<evidence type="ECO:0000313" key="3">
    <source>
        <dbReference type="EMBL" id="OEU12732.1"/>
    </source>
</evidence>
<protein>
    <recommendedName>
        <fullName evidence="2">CRAL-TRIO domain-containing protein</fullName>
    </recommendedName>
</protein>
<evidence type="ECO:0000256" key="1">
    <source>
        <dbReference type="SAM" id="MobiDB-lite"/>
    </source>
</evidence>
<dbReference type="PANTHER" id="PTHR45824">
    <property type="entry name" value="GH16843P"/>
    <property type="match status" value="1"/>
</dbReference>
<feature type="domain" description="CRAL-TRIO" evidence="2">
    <location>
        <begin position="206"/>
        <end position="399"/>
    </location>
</feature>
<feature type="compositionally biased region" description="Basic and acidic residues" evidence="1">
    <location>
        <begin position="22"/>
        <end position="33"/>
    </location>
</feature>
<proteinExistence type="predicted"/>
<accession>A0A1E7F3I1</accession>
<dbReference type="Gene3D" id="3.40.525.10">
    <property type="entry name" value="CRAL-TRIO lipid binding domain"/>
    <property type="match status" value="1"/>
</dbReference>
<gene>
    <name evidence="3" type="ORF">FRACYDRAFT_243989</name>
</gene>
<dbReference type="SUPFAM" id="SSF52087">
    <property type="entry name" value="CRAL/TRIO domain"/>
    <property type="match status" value="1"/>
</dbReference>
<dbReference type="AlphaFoldDB" id="A0A1E7F3I1"/>
<keyword evidence="4" id="KW-1185">Reference proteome</keyword>
<dbReference type="InterPro" id="IPR036865">
    <property type="entry name" value="CRAL-TRIO_dom_sf"/>
</dbReference>
<dbReference type="Proteomes" id="UP000095751">
    <property type="component" value="Unassembled WGS sequence"/>
</dbReference>
<sequence>MTAECIIPSRSCSSPDLVRSNDNNKNKGKSEEGKGKECDFVVTRCREILDYYEVESQRNYDDQELLIRPSNNERRWMVEQLTRDEQEVAAECSYAYWFLSTQQYHQHQLQYQHQSPNNNTTMFVPPITESIRRAAAMQEAGRHLAGADSKEEALKLLQSTIKFHMTNKTTLYRTCMSMTTTETSEKKTNDKDNTILLLSQQRRQNIHDEMNHYQTNVVRGHDKENRAILFAFPRRSNSSNLNTAVGEEEERFLDSVMYILERSNACSEFISIGKQDEIIGILDTKHSSCLSIKTIKNTLTILQKHYPGRLKHFIILNPPYIIRGIYRMIKPFMDPITASKFIILNNNNTTSDNTSINKRNKERGEATSSSTTEATIISNIIDDSQAMPALLPGKGKLTSDVNIDRFLYHVPYHQLYDGVGDDNNNNDEDNNMNDGLKESLSSSTTTTTITINLSLSDDCIRNNNNVIGRKIESGHRSVVTDCGGGSSPKNIVTVRSLATGQVIINKNRRADSSSSSVLVNIIRPTITATYTY</sequence>
<dbReference type="InterPro" id="IPR052578">
    <property type="entry name" value="PI_Transfer_CRAL-TRIO"/>
</dbReference>
<dbReference type="Pfam" id="PF00650">
    <property type="entry name" value="CRAL_TRIO"/>
    <property type="match status" value="1"/>
</dbReference>
<dbReference type="PANTHER" id="PTHR45824:SF29">
    <property type="entry name" value="GH16843P"/>
    <property type="match status" value="1"/>
</dbReference>
<dbReference type="InParanoid" id="A0A1E7F3I1"/>
<dbReference type="KEGG" id="fcy:FRACYDRAFT_243989"/>
<feature type="region of interest" description="Disordered" evidence="1">
    <location>
        <begin position="1"/>
        <end position="33"/>
    </location>
</feature>
<feature type="region of interest" description="Disordered" evidence="1">
    <location>
        <begin position="420"/>
        <end position="441"/>
    </location>
</feature>
<reference evidence="3 4" key="1">
    <citation type="submission" date="2016-09" db="EMBL/GenBank/DDBJ databases">
        <title>Extensive genetic diversity and differential bi-allelic expression allows diatom success in the polar Southern Ocean.</title>
        <authorList>
            <consortium name="DOE Joint Genome Institute"/>
            <person name="Mock T."/>
            <person name="Otillar R.P."/>
            <person name="Strauss J."/>
            <person name="Dupont C."/>
            <person name="Frickenhaus S."/>
            <person name="Maumus F."/>
            <person name="Mcmullan M."/>
            <person name="Sanges R."/>
            <person name="Schmutz J."/>
            <person name="Toseland A."/>
            <person name="Valas R."/>
            <person name="Veluchamy A."/>
            <person name="Ward B.J."/>
            <person name="Allen A."/>
            <person name="Barry K."/>
            <person name="Falciatore A."/>
            <person name="Ferrante M."/>
            <person name="Fortunato A.E."/>
            <person name="Gloeckner G."/>
            <person name="Gruber A."/>
            <person name="Hipkin R."/>
            <person name="Janech M."/>
            <person name="Kroth P."/>
            <person name="Leese F."/>
            <person name="Lindquist E."/>
            <person name="Lyon B.R."/>
            <person name="Martin J."/>
            <person name="Mayer C."/>
            <person name="Parker M."/>
            <person name="Quesneville H."/>
            <person name="Raymond J."/>
            <person name="Uhlig C."/>
            <person name="Valentin K.U."/>
            <person name="Worden A.Z."/>
            <person name="Armbrust E.V."/>
            <person name="Bowler C."/>
            <person name="Green B."/>
            <person name="Moulton V."/>
            <person name="Van Oosterhout C."/>
            <person name="Grigoriev I."/>
        </authorList>
    </citation>
    <scope>NUCLEOTIDE SEQUENCE [LARGE SCALE GENOMIC DNA]</scope>
    <source>
        <strain evidence="3 4">CCMP1102</strain>
    </source>
</reference>
<dbReference type="InterPro" id="IPR001251">
    <property type="entry name" value="CRAL-TRIO_dom"/>
</dbReference>
<evidence type="ECO:0000259" key="2">
    <source>
        <dbReference type="PROSITE" id="PS50191"/>
    </source>
</evidence>
<dbReference type="EMBL" id="KV784364">
    <property type="protein sequence ID" value="OEU12732.1"/>
    <property type="molecule type" value="Genomic_DNA"/>
</dbReference>
<dbReference type="PROSITE" id="PS50191">
    <property type="entry name" value="CRAL_TRIO"/>
    <property type="match status" value="1"/>
</dbReference>